<dbReference type="PANTHER" id="PTHR37423:SF2">
    <property type="entry name" value="MEMBRANE-BOUND LYTIC MUREIN TRANSGLYCOSYLASE C"/>
    <property type="match status" value="1"/>
</dbReference>
<keyword evidence="5" id="KW-1185">Reference proteome</keyword>
<evidence type="ECO:0000313" key="5">
    <source>
        <dbReference type="Proteomes" id="UP000256900"/>
    </source>
</evidence>
<evidence type="ECO:0000259" key="3">
    <source>
        <dbReference type="Pfam" id="PF01464"/>
    </source>
</evidence>
<protein>
    <submittedName>
        <fullName evidence="4">Transglycosylase-like protein with SLT domain</fullName>
    </submittedName>
</protein>
<reference evidence="4 5" key="1">
    <citation type="submission" date="2018-08" db="EMBL/GenBank/DDBJ databases">
        <title>Genomic Encyclopedia of Type Strains, Phase IV (KMG-IV): sequencing the most valuable type-strain genomes for metagenomic binning, comparative biology and taxonomic classification.</title>
        <authorList>
            <person name="Goeker M."/>
        </authorList>
    </citation>
    <scope>NUCLEOTIDE SEQUENCE [LARGE SCALE GENOMIC DNA]</scope>
    <source>
        <strain evidence="4 5">BW863</strain>
    </source>
</reference>
<evidence type="ECO:0000313" key="4">
    <source>
        <dbReference type="EMBL" id="REF84070.1"/>
    </source>
</evidence>
<comment type="similarity">
    <text evidence="2">Belongs to the virb1 family.</text>
</comment>
<dbReference type="CDD" id="cd00254">
    <property type="entry name" value="LT-like"/>
    <property type="match status" value="1"/>
</dbReference>
<gene>
    <name evidence="4" type="ORF">DES32_2915</name>
</gene>
<dbReference type="Pfam" id="PF01464">
    <property type="entry name" value="SLT"/>
    <property type="match status" value="1"/>
</dbReference>
<comment type="caution">
    <text evidence="4">The sequence shown here is derived from an EMBL/GenBank/DDBJ whole genome shotgun (WGS) entry which is preliminary data.</text>
</comment>
<dbReference type="InterPro" id="IPR008258">
    <property type="entry name" value="Transglycosylase_SLT_dom_1"/>
</dbReference>
<dbReference type="RefSeq" id="WP_165204350.1">
    <property type="nucleotide sequence ID" value="NZ_CP025086.1"/>
</dbReference>
<dbReference type="AlphaFoldDB" id="A0A3D9YNB3"/>
<dbReference type="Gene3D" id="1.10.530.10">
    <property type="match status" value="1"/>
</dbReference>
<dbReference type="InterPro" id="IPR023346">
    <property type="entry name" value="Lysozyme-like_dom_sf"/>
</dbReference>
<dbReference type="PANTHER" id="PTHR37423">
    <property type="entry name" value="SOLUBLE LYTIC MUREIN TRANSGLYCOSYLASE-RELATED"/>
    <property type="match status" value="1"/>
</dbReference>
<dbReference type="Proteomes" id="UP000256900">
    <property type="component" value="Unassembled WGS sequence"/>
</dbReference>
<sequence length="268" mass="29304">MTLAFALAGRAYAAAGDFCPVIEQEARKNGLPVGFFIHLIWKESRFDSDAISPAGAQGVAQFMPGTASSRGLLNPFEPTEALRESASYLHELLQSFGNLGLAAAAYNAGPGRLARWLRGQDELPSETVDYVLAVTGHTLTEWMTKPIPNLSDDRSCGDVVANLKMNTRPASASFESPLENPEWKPWGIQLAGNWHLGLLLASFERIRRHYPSVIGETKPYIFRTHLPGVRVASFAVRIVTDSRQEANRFCARLEAVGGACAVLRNPRP</sequence>
<proteinExistence type="inferred from homology"/>
<dbReference type="SUPFAM" id="SSF53955">
    <property type="entry name" value="Lysozyme-like"/>
    <property type="match status" value="1"/>
</dbReference>
<dbReference type="EMBL" id="QUMO01000005">
    <property type="protein sequence ID" value="REF84070.1"/>
    <property type="molecule type" value="Genomic_DNA"/>
</dbReference>
<evidence type="ECO:0000256" key="1">
    <source>
        <dbReference type="ARBA" id="ARBA00007734"/>
    </source>
</evidence>
<name>A0A3D9YNB3_9HYPH</name>
<accession>A0A3D9YNB3</accession>
<feature type="domain" description="Transglycosylase SLT" evidence="3">
    <location>
        <begin position="21"/>
        <end position="123"/>
    </location>
</feature>
<evidence type="ECO:0000256" key="2">
    <source>
        <dbReference type="ARBA" id="ARBA00009387"/>
    </source>
</evidence>
<comment type="similarity">
    <text evidence="1">Belongs to the transglycosylase Slt family.</text>
</comment>
<organism evidence="4 5">
    <name type="scientific">Methylovirgula ligni</name>
    <dbReference type="NCBI Taxonomy" id="569860"/>
    <lineage>
        <taxon>Bacteria</taxon>
        <taxon>Pseudomonadati</taxon>
        <taxon>Pseudomonadota</taxon>
        <taxon>Alphaproteobacteria</taxon>
        <taxon>Hyphomicrobiales</taxon>
        <taxon>Beijerinckiaceae</taxon>
        <taxon>Methylovirgula</taxon>
    </lineage>
</organism>